<keyword evidence="6 11" id="KW-0297">G-protein coupled receptor</keyword>
<dbReference type="PRINTS" id="PR00657">
    <property type="entry name" value="CCCHEMOKINER"/>
</dbReference>
<dbReference type="InterPro" id="IPR050119">
    <property type="entry name" value="CCR1-9-like"/>
</dbReference>
<dbReference type="InterPro" id="IPR017452">
    <property type="entry name" value="GPCR_Rhodpsn_7TM"/>
</dbReference>
<evidence type="ECO:0000256" key="2">
    <source>
        <dbReference type="ARBA" id="ARBA00019717"/>
    </source>
</evidence>
<gene>
    <name evidence="14" type="ORF">OYC64_017404</name>
</gene>
<evidence type="ECO:0000256" key="9">
    <source>
        <dbReference type="ARBA" id="ARBA00023180"/>
    </source>
</evidence>
<comment type="subcellular location">
    <subcellularLocation>
        <location evidence="1">Cell membrane</location>
        <topology evidence="1">Multi-pass membrane protein</topology>
    </subcellularLocation>
</comment>
<dbReference type="PRINTS" id="PR01105">
    <property type="entry name" value="CXCCHMKINER6"/>
</dbReference>
<proteinExistence type="inferred from homology"/>
<reference evidence="14 15" key="2">
    <citation type="journal article" date="2024" name="G3 (Bethesda)">
        <title>The genome of the cryopelagic Antarctic bald notothen, Trematomus borchgrevinki.</title>
        <authorList>
            <person name="Rayamajhi N."/>
            <person name="Rivera-Colon A.G."/>
            <person name="Minhas B.F."/>
            <person name="Cheng C.C."/>
            <person name="Catchen J.M."/>
        </authorList>
    </citation>
    <scope>NUCLEOTIDE SEQUENCE [LARGE SCALE GENOMIC DNA]</scope>
    <source>
        <strain evidence="14">AGRC-2024</strain>
    </source>
</reference>
<feature type="transmembrane region" description="Helical" evidence="12">
    <location>
        <begin position="48"/>
        <end position="68"/>
    </location>
</feature>
<keyword evidence="3" id="KW-1003">Cell membrane</keyword>
<evidence type="ECO:0000256" key="1">
    <source>
        <dbReference type="ARBA" id="ARBA00004651"/>
    </source>
</evidence>
<keyword evidence="4 11" id="KW-0812">Transmembrane</keyword>
<evidence type="ECO:0000256" key="7">
    <source>
        <dbReference type="ARBA" id="ARBA00023136"/>
    </source>
</evidence>
<protein>
    <recommendedName>
        <fullName evidence="2">C-X-C chemokine receptor type 6</fullName>
    </recommendedName>
</protein>
<feature type="transmembrane region" description="Helical" evidence="12">
    <location>
        <begin position="242"/>
        <end position="260"/>
    </location>
</feature>
<dbReference type="GO" id="GO:0004930">
    <property type="term" value="F:G protein-coupled receptor activity"/>
    <property type="evidence" value="ECO:0007669"/>
    <property type="project" value="UniProtKB-KW"/>
</dbReference>
<dbReference type="EMBL" id="JBIYXZ010002077">
    <property type="protein sequence ID" value="KAL3054461.1"/>
    <property type="molecule type" value="Genomic_DNA"/>
</dbReference>
<keyword evidence="7 12" id="KW-0472">Membrane</keyword>
<sequence length="363" mass="40067">MTSMYDITTAFTSEAPPSTTEEDYDDDDGFMCDLESVRVFRSRFEPPLFWLLALLGGAGNLAVVWIYLNVRRRLKTMTDVFLLNLALSDLLFLVSLPLWAVEAARGSWSFGPALCKINSALYKVNLFSGMLLLTCISVDRYVAIVQTTRAQNSQAERRVAGRVACGAVWLLALMLSVPELLFSTQDQDQRCRMVFPDSRYKVLVLALQVSAGFFLPFSVMAFCYSCIAATLLRTRSFQKHRALRVVLAVVLVFVVSQLPYNAVVVTEAAQASNLTLTDCGALQSFKTAEQVLKALAYLHAGLNPLLYAFVGQRFQRDLLLLLRCCCVATPAGQGPLNKAFRSPLSSTRASVMSDSDTSQALSL</sequence>
<dbReference type="PANTHER" id="PTHR10489:SF664">
    <property type="entry name" value="C-C CHEMOKINE RECEPTOR TYPE 9"/>
    <property type="match status" value="1"/>
</dbReference>
<keyword evidence="8 11" id="KW-0675">Receptor</keyword>
<feature type="transmembrane region" description="Helical" evidence="12">
    <location>
        <begin position="120"/>
        <end position="138"/>
    </location>
</feature>
<dbReference type="AlphaFoldDB" id="A0ABD2GLN8"/>
<feature type="domain" description="G-protein coupled receptors family 1 profile" evidence="13">
    <location>
        <begin position="59"/>
        <end position="307"/>
    </location>
</feature>
<evidence type="ECO:0000256" key="5">
    <source>
        <dbReference type="ARBA" id="ARBA00022989"/>
    </source>
</evidence>
<dbReference type="Pfam" id="PF00001">
    <property type="entry name" value="7tm_1"/>
    <property type="match status" value="1"/>
</dbReference>
<dbReference type="PROSITE" id="PS00237">
    <property type="entry name" value="G_PROTEIN_RECEP_F1_1"/>
    <property type="match status" value="1"/>
</dbReference>
<comment type="similarity">
    <text evidence="11">Belongs to the G-protein coupled receptor 1 family.</text>
</comment>
<organism evidence="14 15">
    <name type="scientific">Pagothenia borchgrevinki</name>
    <name type="common">Bald rockcod</name>
    <name type="synonym">Trematomus borchgrevinki</name>
    <dbReference type="NCBI Taxonomy" id="8213"/>
    <lineage>
        <taxon>Eukaryota</taxon>
        <taxon>Metazoa</taxon>
        <taxon>Chordata</taxon>
        <taxon>Craniata</taxon>
        <taxon>Vertebrata</taxon>
        <taxon>Euteleostomi</taxon>
        <taxon>Actinopterygii</taxon>
        <taxon>Neopterygii</taxon>
        <taxon>Teleostei</taxon>
        <taxon>Neoteleostei</taxon>
        <taxon>Acanthomorphata</taxon>
        <taxon>Eupercaria</taxon>
        <taxon>Perciformes</taxon>
        <taxon>Notothenioidei</taxon>
        <taxon>Nototheniidae</taxon>
        <taxon>Pagothenia</taxon>
    </lineage>
</organism>
<name>A0ABD2GLN8_PAGBO</name>
<comment type="caution">
    <text evidence="14">The sequence shown here is derived from an EMBL/GenBank/DDBJ whole genome shotgun (WGS) entry which is preliminary data.</text>
</comment>
<dbReference type="PRINTS" id="PR00237">
    <property type="entry name" value="GPCRRHODOPSN"/>
</dbReference>
<accession>A0ABD2GLN8</accession>
<evidence type="ECO:0000256" key="6">
    <source>
        <dbReference type="ARBA" id="ARBA00023040"/>
    </source>
</evidence>
<evidence type="ECO:0000256" key="3">
    <source>
        <dbReference type="ARBA" id="ARBA00022475"/>
    </source>
</evidence>
<dbReference type="GO" id="GO:0005886">
    <property type="term" value="C:plasma membrane"/>
    <property type="evidence" value="ECO:0007669"/>
    <property type="project" value="UniProtKB-SubCell"/>
</dbReference>
<evidence type="ECO:0000256" key="4">
    <source>
        <dbReference type="ARBA" id="ARBA00022692"/>
    </source>
</evidence>
<dbReference type="Proteomes" id="UP001619887">
    <property type="component" value="Unassembled WGS sequence"/>
</dbReference>
<feature type="transmembrane region" description="Helical" evidence="12">
    <location>
        <begin position="80"/>
        <end position="100"/>
    </location>
</feature>
<feature type="transmembrane region" description="Helical" evidence="12">
    <location>
        <begin position="202"/>
        <end position="230"/>
    </location>
</feature>
<dbReference type="SUPFAM" id="SSF81321">
    <property type="entry name" value="Family A G protein-coupled receptor-like"/>
    <property type="match status" value="1"/>
</dbReference>
<dbReference type="InterPro" id="IPR002235">
    <property type="entry name" value="Chemokine_CXCR6"/>
</dbReference>
<evidence type="ECO:0000313" key="14">
    <source>
        <dbReference type="EMBL" id="KAL3054461.1"/>
    </source>
</evidence>
<evidence type="ECO:0000256" key="8">
    <source>
        <dbReference type="ARBA" id="ARBA00023170"/>
    </source>
</evidence>
<dbReference type="PROSITE" id="PS50262">
    <property type="entry name" value="G_PROTEIN_RECEP_F1_2"/>
    <property type="match status" value="1"/>
</dbReference>
<evidence type="ECO:0000313" key="15">
    <source>
        <dbReference type="Proteomes" id="UP001619887"/>
    </source>
</evidence>
<keyword evidence="5 12" id="KW-1133">Transmembrane helix</keyword>
<evidence type="ECO:0000256" key="11">
    <source>
        <dbReference type="RuleBase" id="RU000688"/>
    </source>
</evidence>
<dbReference type="InterPro" id="IPR000276">
    <property type="entry name" value="GPCR_Rhodpsn"/>
</dbReference>
<dbReference type="FunFam" id="1.20.1070.10:FF:000035">
    <property type="entry name" value="C-C chemokine receptor type 6"/>
    <property type="match status" value="1"/>
</dbReference>
<evidence type="ECO:0000256" key="12">
    <source>
        <dbReference type="SAM" id="Phobius"/>
    </source>
</evidence>
<feature type="transmembrane region" description="Helical" evidence="12">
    <location>
        <begin position="159"/>
        <end position="182"/>
    </location>
</feature>
<keyword evidence="9" id="KW-0325">Glycoprotein</keyword>
<dbReference type="InterPro" id="IPR000355">
    <property type="entry name" value="Chemokine_rcpt"/>
</dbReference>
<keyword evidence="10 11" id="KW-0807">Transducer</keyword>
<dbReference type="Gene3D" id="1.20.1070.10">
    <property type="entry name" value="Rhodopsin 7-helix transmembrane proteins"/>
    <property type="match status" value="1"/>
</dbReference>
<keyword evidence="15" id="KW-1185">Reference proteome</keyword>
<evidence type="ECO:0000256" key="10">
    <source>
        <dbReference type="ARBA" id="ARBA00023224"/>
    </source>
</evidence>
<dbReference type="PANTHER" id="PTHR10489">
    <property type="entry name" value="CELL ADHESION MOLECULE"/>
    <property type="match status" value="1"/>
</dbReference>
<reference evidence="14 15" key="1">
    <citation type="journal article" date="2022" name="G3 (Bethesda)">
        <title>Evaluating Illumina-, Nanopore-, and PacBio-based genome assembly strategies with the bald notothen, Trematomus borchgrevinki.</title>
        <authorList>
            <person name="Rayamajhi N."/>
            <person name="Cheng C.C."/>
            <person name="Catchen J.M."/>
        </authorList>
    </citation>
    <scope>NUCLEOTIDE SEQUENCE [LARGE SCALE GENOMIC DNA]</scope>
    <source>
        <strain evidence="14">AGRC-2024</strain>
    </source>
</reference>
<evidence type="ECO:0000259" key="13">
    <source>
        <dbReference type="PROSITE" id="PS50262"/>
    </source>
</evidence>